<accession>A0A4R2F6X5</accession>
<protein>
    <submittedName>
        <fullName evidence="1">Uncharacterized protein</fullName>
    </submittedName>
</protein>
<name>A0A4R2F6X5_9GAMM</name>
<proteinExistence type="predicted"/>
<dbReference type="Proteomes" id="UP000294832">
    <property type="component" value="Unassembled WGS sequence"/>
</dbReference>
<sequence>MQSMTTLNIQRRTENRGLYEYRLVFKWADGVALGVGSYTLKRLLNHRTSRDDVTGGYTILTAEELREPADRVAKKLEECAGLRQPKVKSELDSMKSLLSELTKEQKLELMSSLLS</sequence>
<dbReference type="AlphaFoldDB" id="A0A4R2F6X5"/>
<keyword evidence="2" id="KW-1185">Reference proteome</keyword>
<evidence type="ECO:0000313" key="1">
    <source>
        <dbReference type="EMBL" id="TCN77345.1"/>
    </source>
</evidence>
<organism evidence="1 2">
    <name type="scientific">Shewanella fodinae</name>
    <dbReference type="NCBI Taxonomy" id="552357"/>
    <lineage>
        <taxon>Bacteria</taxon>
        <taxon>Pseudomonadati</taxon>
        <taxon>Pseudomonadota</taxon>
        <taxon>Gammaproteobacteria</taxon>
        <taxon>Alteromonadales</taxon>
        <taxon>Shewanellaceae</taxon>
        <taxon>Shewanella</taxon>
    </lineage>
</organism>
<reference evidence="1 2" key="1">
    <citation type="submission" date="2019-03" db="EMBL/GenBank/DDBJ databases">
        <title>Freshwater and sediment microbial communities from various areas in North America, analyzing microbe dynamics in response to fracking.</title>
        <authorList>
            <person name="Lamendella R."/>
        </authorList>
    </citation>
    <scope>NUCLEOTIDE SEQUENCE [LARGE SCALE GENOMIC DNA]</scope>
    <source>
        <strain evidence="1 2">74A</strain>
    </source>
</reference>
<dbReference type="EMBL" id="SLWF01000047">
    <property type="protein sequence ID" value="TCN77345.1"/>
    <property type="molecule type" value="Genomic_DNA"/>
</dbReference>
<evidence type="ECO:0000313" key="2">
    <source>
        <dbReference type="Proteomes" id="UP000294832"/>
    </source>
</evidence>
<gene>
    <name evidence="1" type="ORF">EDC91_1471</name>
</gene>
<comment type="caution">
    <text evidence="1">The sequence shown here is derived from an EMBL/GenBank/DDBJ whole genome shotgun (WGS) entry which is preliminary data.</text>
</comment>